<evidence type="ECO:0000256" key="1">
    <source>
        <dbReference type="SAM" id="SignalP"/>
    </source>
</evidence>
<organism evidence="2 3">
    <name type="scientific">Chryseobacterium suipulveris</name>
    <dbReference type="NCBI Taxonomy" id="2929800"/>
    <lineage>
        <taxon>Bacteria</taxon>
        <taxon>Pseudomonadati</taxon>
        <taxon>Bacteroidota</taxon>
        <taxon>Flavobacteriia</taxon>
        <taxon>Flavobacteriales</taxon>
        <taxon>Weeksellaceae</taxon>
        <taxon>Chryseobacterium group</taxon>
        <taxon>Chryseobacterium</taxon>
    </lineage>
</organism>
<dbReference type="Pfam" id="PF07642">
    <property type="entry name" value="BBP2"/>
    <property type="match status" value="1"/>
</dbReference>
<gene>
    <name evidence="2" type="ORF">MTP09_05860</name>
</gene>
<sequence>MKNLITASLILLSINSFAQTDTTKSPFTFSGYLETYYAYDFGNPDNHNRPAFMYSHNRHNEFNLNLGFVKASYNTDNVRANLALATGTYMNANYAAEPSVLKNIYEANAGIKISKNKDLWIDAGVFSSHIGFESAVGIDNWTLTRGIYAENSPYFETGAKISYTTDNGKWFVSGLLLNGWQRIQRIDGNNTPAFGHQLTYKPNSKITLNSSSFIGNDKVDSTRQMRYFHNLYGIFQITEKFALTAGFDIGAEQKNKGSNHYNTWYAPVVIVKYSPAEKHNLAIRAEYYNDENGAIIGIGTPNGFKTWGYSINYDYLIRKNIRWRIEGRGLTSKDKIFIGNEKLGNNNFFITTSLAIAF</sequence>
<name>A0ABY4C073_9FLAO</name>
<dbReference type="RefSeq" id="WP_224135649.1">
    <property type="nucleotide sequence ID" value="NZ_CP094532.1"/>
</dbReference>
<evidence type="ECO:0000313" key="3">
    <source>
        <dbReference type="Proteomes" id="UP000831460"/>
    </source>
</evidence>
<dbReference type="EMBL" id="CP094532">
    <property type="protein sequence ID" value="UOE42160.1"/>
    <property type="molecule type" value="Genomic_DNA"/>
</dbReference>
<protein>
    <submittedName>
        <fullName evidence="2">Porin</fullName>
    </submittedName>
</protein>
<proteinExistence type="predicted"/>
<dbReference type="SUPFAM" id="SSF56935">
    <property type="entry name" value="Porins"/>
    <property type="match status" value="1"/>
</dbReference>
<evidence type="ECO:0000313" key="2">
    <source>
        <dbReference type="EMBL" id="UOE42160.1"/>
    </source>
</evidence>
<keyword evidence="3" id="KW-1185">Reference proteome</keyword>
<dbReference type="InterPro" id="IPR011486">
    <property type="entry name" value="BBP2"/>
</dbReference>
<accession>A0ABY4C073</accession>
<dbReference type="Proteomes" id="UP000831460">
    <property type="component" value="Chromosome"/>
</dbReference>
<feature type="signal peptide" evidence="1">
    <location>
        <begin position="1"/>
        <end position="18"/>
    </location>
</feature>
<reference evidence="2 3" key="1">
    <citation type="submission" date="2022-03" db="EMBL/GenBank/DDBJ databases">
        <title>Chryseobacterium sp. isolated from particulate matters in swine house.</title>
        <authorList>
            <person name="Won M."/>
            <person name="Kim S.-J."/>
            <person name="Kwon S.-W."/>
        </authorList>
    </citation>
    <scope>NUCLEOTIDE SEQUENCE [LARGE SCALE GENOMIC DNA]</scope>
    <source>
        <strain evidence="2 3">SC2-2</strain>
    </source>
</reference>
<feature type="chain" id="PRO_5046053678" evidence="1">
    <location>
        <begin position="19"/>
        <end position="358"/>
    </location>
</feature>
<keyword evidence="1" id="KW-0732">Signal</keyword>